<organism evidence="1">
    <name type="scientific">Ascaris suum</name>
    <name type="common">Pig roundworm</name>
    <name type="synonym">Ascaris lumbricoides</name>
    <dbReference type="NCBI Taxonomy" id="6253"/>
    <lineage>
        <taxon>Eukaryota</taxon>
        <taxon>Metazoa</taxon>
        <taxon>Ecdysozoa</taxon>
        <taxon>Nematoda</taxon>
        <taxon>Chromadorea</taxon>
        <taxon>Rhabditida</taxon>
        <taxon>Spirurina</taxon>
        <taxon>Ascaridomorpha</taxon>
        <taxon>Ascaridoidea</taxon>
        <taxon>Ascarididae</taxon>
        <taxon>Ascaris</taxon>
    </lineage>
</organism>
<dbReference type="CDD" id="cd02981">
    <property type="entry name" value="PDI_b_family"/>
    <property type="match status" value="1"/>
</dbReference>
<dbReference type="AlphaFoldDB" id="F1KUK3"/>
<name>F1KUK3_ASCSU</name>
<dbReference type="PANTHER" id="PTHR22699">
    <property type="entry name" value="THIOREDOXIN DOMAIN-CONTAINING PROTEIN 16"/>
    <property type="match status" value="1"/>
</dbReference>
<accession>F1KUK3</accession>
<dbReference type="Pfam" id="PF13848">
    <property type="entry name" value="Thioredoxin_6"/>
    <property type="match status" value="1"/>
</dbReference>
<dbReference type="EMBL" id="JI166129">
    <property type="protein sequence ID" value="ADY41557.1"/>
    <property type="molecule type" value="mRNA"/>
</dbReference>
<protein>
    <submittedName>
        <fullName evidence="1">Uncharacterized protein</fullName>
    </submittedName>
</protein>
<dbReference type="SUPFAM" id="SSF52833">
    <property type="entry name" value="Thioredoxin-like"/>
    <property type="match status" value="2"/>
</dbReference>
<reference evidence="1" key="1">
    <citation type="journal article" date="2011" name="Genome Res.">
        <title>Deep small RNA sequencing from the nematode Ascaris reveals conservation, functional diversification, and novel developmental profiles.</title>
        <authorList>
            <person name="Wang J."/>
            <person name="Czech B."/>
            <person name="Crunk A."/>
            <person name="Wallace A."/>
            <person name="Mitreva M."/>
            <person name="Hannon G.J."/>
            <person name="Davis R.E."/>
        </authorList>
    </citation>
    <scope>NUCLEOTIDE SEQUENCE</scope>
</reference>
<dbReference type="InterPro" id="IPR040090">
    <property type="entry name" value="TXNDC16"/>
</dbReference>
<dbReference type="InterPro" id="IPR036249">
    <property type="entry name" value="Thioredoxin-like_sf"/>
</dbReference>
<sequence>MNKYLCRSNGAEVYSIKRKFNKNKAIIEASILDAFSQHSGQDVTIYASESAEKEVGFVRRLSNEEVLAMLAKRTKTKRTIISRSPLETNLIEMSLLEFRSFVEKENWRKLDEYDEATLNAAMNRQQLSFILFWTNVNSISQHAFWLWSKASEILKSRYVDISFGALACHKNPQLCDANQLSKIDDYHTIFAYRNGKRYTSLKDMKDINYYVQWVTIVMSGNAIELKTEDDLMEARKGKIIPFDELRPAITIGIFESTSSKHFKIFMEICEIFIGRYHFAYFIKKGTTDRVFTVRPYEKKKRVDFDESFDAESLVQFVTQSSFPSIIDITRGFTSDILLRQPRPVVVLLHSSVNEISSFIDFCSMKSRYICTQIIRDRCDTIDDMLKQIALDKGDSPKMIVFVKDKIYVSEYENGKSAKELKETIETVERTDPIKIIAENDVHPLRYLQLAHVNDVFGAQQITLLPDPQIVDTYFHHDTEDMDDIGDTYGGCPVMSRLHRMKNHIKDEL</sequence>
<dbReference type="PANTHER" id="PTHR22699:SF1">
    <property type="entry name" value="THIOREDOXIN DOMAIN-CONTAINING PROTEIN 16"/>
    <property type="match status" value="1"/>
</dbReference>
<dbReference type="Gene3D" id="3.40.30.10">
    <property type="entry name" value="Glutaredoxin"/>
    <property type="match status" value="2"/>
</dbReference>
<proteinExistence type="evidence at transcript level"/>
<evidence type="ECO:0000313" key="1">
    <source>
        <dbReference type="EMBL" id="ADY41557.1"/>
    </source>
</evidence>